<accession>A0A8D8PDY5</accession>
<feature type="chain" id="PRO_5036428476" evidence="2">
    <location>
        <begin position="26"/>
        <end position="101"/>
    </location>
</feature>
<organism evidence="3">
    <name type="scientific">Culex pipiens</name>
    <name type="common">House mosquito</name>
    <dbReference type="NCBI Taxonomy" id="7175"/>
    <lineage>
        <taxon>Eukaryota</taxon>
        <taxon>Metazoa</taxon>
        <taxon>Ecdysozoa</taxon>
        <taxon>Arthropoda</taxon>
        <taxon>Hexapoda</taxon>
        <taxon>Insecta</taxon>
        <taxon>Pterygota</taxon>
        <taxon>Neoptera</taxon>
        <taxon>Endopterygota</taxon>
        <taxon>Diptera</taxon>
        <taxon>Nematocera</taxon>
        <taxon>Culicoidea</taxon>
        <taxon>Culicidae</taxon>
        <taxon>Culicinae</taxon>
        <taxon>Culicini</taxon>
        <taxon>Culex</taxon>
        <taxon>Culex</taxon>
    </lineage>
</organism>
<evidence type="ECO:0000256" key="2">
    <source>
        <dbReference type="SAM" id="SignalP"/>
    </source>
</evidence>
<dbReference type="EMBL" id="HBUE01232522">
    <property type="protein sequence ID" value="CAG6545520.1"/>
    <property type="molecule type" value="Transcribed_RNA"/>
</dbReference>
<dbReference type="EMBL" id="HBUE01003640">
    <property type="protein sequence ID" value="CAG6444815.1"/>
    <property type="molecule type" value="Transcribed_RNA"/>
</dbReference>
<evidence type="ECO:0000256" key="1">
    <source>
        <dbReference type="SAM" id="MobiDB-lite"/>
    </source>
</evidence>
<feature type="signal peptide" evidence="2">
    <location>
        <begin position="1"/>
        <end position="25"/>
    </location>
</feature>
<dbReference type="EMBL" id="HBUE01003641">
    <property type="protein sequence ID" value="CAG6444817.1"/>
    <property type="molecule type" value="Transcribed_RNA"/>
</dbReference>
<evidence type="ECO:0000313" key="3">
    <source>
        <dbReference type="EMBL" id="CAG6597668.1"/>
    </source>
</evidence>
<feature type="region of interest" description="Disordered" evidence="1">
    <location>
        <begin position="55"/>
        <end position="101"/>
    </location>
</feature>
<sequence>MLPTTLSALPILAVALLLLLEESSGAGGSQYQRRNFKLLRSNLTFYAITFHCSDPNPSTEASDTEEWSGMSDAVLSERSGESAPTEQDDPVHVLQRVLPGR</sequence>
<keyword evidence="2" id="KW-0732">Signal</keyword>
<name>A0A8D8PDY5_CULPI</name>
<proteinExistence type="predicted"/>
<dbReference type="EMBL" id="HBUE01339352">
    <property type="protein sequence ID" value="CAG6597668.1"/>
    <property type="molecule type" value="Transcribed_RNA"/>
</dbReference>
<dbReference type="AlphaFoldDB" id="A0A8D8PDY5"/>
<reference evidence="3" key="1">
    <citation type="submission" date="2021-05" db="EMBL/GenBank/DDBJ databases">
        <authorList>
            <person name="Alioto T."/>
            <person name="Alioto T."/>
            <person name="Gomez Garrido J."/>
        </authorList>
    </citation>
    <scope>NUCLEOTIDE SEQUENCE</scope>
</reference>
<protein>
    <submittedName>
        <fullName evidence="3">(northern house mosquito) hypothetical protein</fullName>
    </submittedName>
</protein>